<dbReference type="PANTHER" id="PTHR23116">
    <property type="entry name" value="PDZ DOMAIN CONTAINING WHIRLIN AND HARMONIN-RELATED"/>
    <property type="match status" value="1"/>
</dbReference>
<evidence type="ECO:0000256" key="10">
    <source>
        <dbReference type="ARBA" id="ARBA00072728"/>
    </source>
</evidence>
<evidence type="ECO:0000256" key="4">
    <source>
        <dbReference type="ARBA" id="ARBA00022737"/>
    </source>
</evidence>
<dbReference type="GO" id="GO:0045184">
    <property type="term" value="P:establishment of protein localization"/>
    <property type="evidence" value="ECO:0007669"/>
    <property type="project" value="Ensembl"/>
</dbReference>
<feature type="region of interest" description="Disordered" evidence="11">
    <location>
        <begin position="648"/>
        <end position="669"/>
    </location>
</feature>
<accession>A0A8C6H330</accession>
<feature type="region of interest" description="Disordered" evidence="11">
    <location>
        <begin position="988"/>
        <end position="1017"/>
    </location>
</feature>
<dbReference type="GO" id="GO:0060088">
    <property type="term" value="P:auditory receptor cell stereocilium organization"/>
    <property type="evidence" value="ECO:0007669"/>
    <property type="project" value="Ensembl"/>
</dbReference>
<keyword evidence="4" id="KW-0677">Repeat</keyword>
<keyword evidence="7" id="KW-0966">Cell projection</keyword>
<feature type="domain" description="PDZ" evidence="12">
    <location>
        <begin position="854"/>
        <end position="926"/>
    </location>
</feature>
<evidence type="ECO:0000256" key="6">
    <source>
        <dbReference type="ARBA" id="ARBA00023242"/>
    </source>
</evidence>
<dbReference type="FunFam" id="1.20.1160.20:FF:000007">
    <property type="entry name" value="PDZ domain containing 7"/>
    <property type="match status" value="1"/>
</dbReference>
<dbReference type="CDD" id="cd06751">
    <property type="entry name" value="PDZ3_PDZD7-like"/>
    <property type="match status" value="1"/>
</dbReference>
<dbReference type="GO" id="GO:0005886">
    <property type="term" value="C:plasma membrane"/>
    <property type="evidence" value="ECO:0007669"/>
    <property type="project" value="TreeGrafter"/>
</dbReference>
<dbReference type="InterPro" id="IPR036034">
    <property type="entry name" value="PDZ_sf"/>
</dbReference>
<dbReference type="GO" id="GO:0036064">
    <property type="term" value="C:ciliary basal body"/>
    <property type="evidence" value="ECO:0007669"/>
    <property type="project" value="Ensembl"/>
</dbReference>
<feature type="region of interest" description="Disordered" evidence="11">
    <location>
        <begin position="324"/>
        <end position="369"/>
    </location>
</feature>
<reference evidence="13" key="1">
    <citation type="submission" date="2025-08" db="UniProtKB">
        <authorList>
            <consortium name="Ensembl"/>
        </authorList>
    </citation>
    <scope>IDENTIFICATION</scope>
</reference>
<dbReference type="GeneTree" id="ENSGT00950000183002"/>
<evidence type="ECO:0000256" key="11">
    <source>
        <dbReference type="SAM" id="MobiDB-lite"/>
    </source>
</evidence>
<evidence type="ECO:0000259" key="12">
    <source>
        <dbReference type="PROSITE" id="PS50106"/>
    </source>
</evidence>
<dbReference type="Ensembl" id="ENSMSIT00000019169.1">
    <property type="protein sequence ID" value="ENSMSIP00000015088.1"/>
    <property type="gene ID" value="ENSMSIG00000012912.1"/>
</dbReference>
<feature type="domain" description="PDZ" evidence="12">
    <location>
        <begin position="210"/>
        <end position="279"/>
    </location>
</feature>
<dbReference type="InterPro" id="IPR001478">
    <property type="entry name" value="PDZ"/>
</dbReference>
<evidence type="ECO:0000256" key="7">
    <source>
        <dbReference type="ARBA" id="ARBA00023273"/>
    </source>
</evidence>
<dbReference type="Gene3D" id="2.30.42.10">
    <property type="match status" value="3"/>
</dbReference>
<feature type="compositionally biased region" description="Basic residues" evidence="11">
    <location>
        <begin position="772"/>
        <end position="790"/>
    </location>
</feature>
<feature type="compositionally biased region" description="Polar residues" evidence="11">
    <location>
        <begin position="758"/>
        <end position="769"/>
    </location>
</feature>
<dbReference type="GO" id="GO:0005654">
    <property type="term" value="C:nucleoplasm"/>
    <property type="evidence" value="ECO:0007669"/>
    <property type="project" value="Ensembl"/>
</dbReference>
<evidence type="ECO:0000256" key="1">
    <source>
        <dbReference type="ARBA" id="ARBA00004123"/>
    </source>
</evidence>
<dbReference type="SUPFAM" id="SSF50156">
    <property type="entry name" value="PDZ domain-like"/>
    <property type="match status" value="3"/>
</dbReference>
<evidence type="ECO:0000313" key="14">
    <source>
        <dbReference type="Proteomes" id="UP000694415"/>
    </source>
</evidence>
<evidence type="ECO:0000256" key="3">
    <source>
        <dbReference type="ARBA" id="ARBA00004645"/>
    </source>
</evidence>
<dbReference type="FunFam" id="2.30.42.10:FF:000090">
    <property type="entry name" value="PDZ domain containing 7"/>
    <property type="match status" value="1"/>
</dbReference>
<feature type="region of interest" description="Disordered" evidence="11">
    <location>
        <begin position="424"/>
        <end position="463"/>
    </location>
</feature>
<feature type="compositionally biased region" description="Pro residues" evidence="11">
    <location>
        <begin position="729"/>
        <end position="744"/>
    </location>
</feature>
<feature type="domain" description="PDZ" evidence="12">
    <location>
        <begin position="86"/>
        <end position="156"/>
    </location>
</feature>
<comment type="function">
    <text evidence="8">In cochlear developing hair cells, essential in organizing the USH2 complex at stereocilia ankle links. Blocks inhibition of adenylate cyclase activity mediated by ADGRV1.</text>
</comment>
<dbReference type="GO" id="GO:0050910">
    <property type="term" value="P:detection of mechanical stimulus involved in sensory perception of sound"/>
    <property type="evidence" value="ECO:0007669"/>
    <property type="project" value="Ensembl"/>
</dbReference>
<dbReference type="FunFam" id="2.30.42.10:FF:000092">
    <property type="entry name" value="PDZ domain containing 7"/>
    <property type="match status" value="1"/>
</dbReference>
<feature type="compositionally biased region" description="Low complexity" evidence="11">
    <location>
        <begin position="324"/>
        <end position="344"/>
    </location>
</feature>
<dbReference type="CDD" id="cd10834">
    <property type="entry name" value="PDZ2_PDZD7-like"/>
    <property type="match status" value="1"/>
</dbReference>
<feature type="region of interest" description="Disordered" evidence="11">
    <location>
        <begin position="724"/>
        <end position="818"/>
    </location>
</feature>
<dbReference type="GO" id="GO:0002142">
    <property type="term" value="C:stereocilia ankle link complex"/>
    <property type="evidence" value="ECO:0007669"/>
    <property type="project" value="Ensembl"/>
</dbReference>
<comment type="subunit">
    <text evidence="9">Homodimerizes (via PDZ2 domain). Component of USH2 complex, composed of ADGRV1, PDZD7, USH2A and WHRN. Interacts (via PDZ domains) with WHRN; the interaction is direct. Interacts with USH1G. Interacts with ADGRV1 (via the cytoplasmic region). Interacts with USH2A (via the cytoplasmic region). Interacts with MYO7A (via MyTH4-FERM domains).</text>
</comment>
<evidence type="ECO:0000256" key="5">
    <source>
        <dbReference type="ARBA" id="ARBA00023069"/>
    </source>
</evidence>
<dbReference type="Gene3D" id="1.20.1160.20">
    <property type="match status" value="1"/>
</dbReference>
<protein>
    <recommendedName>
        <fullName evidence="10">PDZ domain-containing protein 7</fullName>
    </recommendedName>
</protein>
<keyword evidence="14" id="KW-1185">Reference proteome</keyword>
<proteinExistence type="predicted"/>
<dbReference type="InterPro" id="IPR042786">
    <property type="entry name" value="PDZD7_HN-like"/>
</dbReference>
<dbReference type="InterPro" id="IPR051844">
    <property type="entry name" value="USH2_Complex_Protein"/>
</dbReference>
<dbReference type="SMART" id="SM00228">
    <property type="entry name" value="PDZ"/>
    <property type="match status" value="3"/>
</dbReference>
<evidence type="ECO:0000256" key="2">
    <source>
        <dbReference type="ARBA" id="ARBA00004138"/>
    </source>
</evidence>
<dbReference type="AlphaFoldDB" id="A0A8C6H330"/>
<evidence type="ECO:0000256" key="8">
    <source>
        <dbReference type="ARBA" id="ARBA00053229"/>
    </source>
</evidence>
<dbReference type="Pfam" id="PF00595">
    <property type="entry name" value="PDZ"/>
    <property type="match status" value="3"/>
</dbReference>
<keyword evidence="5" id="KW-0969">Cilium</keyword>
<dbReference type="PROSITE" id="PS50106">
    <property type="entry name" value="PDZ"/>
    <property type="match status" value="3"/>
</dbReference>
<dbReference type="CDD" id="cd10833">
    <property type="entry name" value="PDZ1_PDZD7-like"/>
    <property type="match status" value="1"/>
</dbReference>
<organism evidence="13 14">
    <name type="scientific">Mus spicilegus</name>
    <name type="common">Mound-building mouse</name>
    <dbReference type="NCBI Taxonomy" id="10103"/>
    <lineage>
        <taxon>Eukaryota</taxon>
        <taxon>Metazoa</taxon>
        <taxon>Chordata</taxon>
        <taxon>Craniata</taxon>
        <taxon>Vertebrata</taxon>
        <taxon>Euteleostomi</taxon>
        <taxon>Mammalia</taxon>
        <taxon>Eutheria</taxon>
        <taxon>Euarchontoglires</taxon>
        <taxon>Glires</taxon>
        <taxon>Rodentia</taxon>
        <taxon>Myomorpha</taxon>
        <taxon>Muroidea</taxon>
        <taxon>Muridae</taxon>
        <taxon>Murinae</taxon>
        <taxon>Mus</taxon>
        <taxon>Mus</taxon>
    </lineage>
</organism>
<evidence type="ECO:0000313" key="13">
    <source>
        <dbReference type="Ensembl" id="ENSMSIP00000015088.1"/>
    </source>
</evidence>
<dbReference type="GO" id="GO:0042802">
    <property type="term" value="F:identical protein binding"/>
    <property type="evidence" value="ECO:0007669"/>
    <property type="project" value="Ensembl"/>
</dbReference>
<reference evidence="13" key="2">
    <citation type="submission" date="2025-09" db="UniProtKB">
        <authorList>
            <consortium name="Ensembl"/>
        </authorList>
    </citation>
    <scope>IDENTIFICATION</scope>
</reference>
<dbReference type="FunFam" id="2.30.42.10:FF:000171">
    <property type="entry name" value="PDZ domain containing 7"/>
    <property type="match status" value="1"/>
</dbReference>
<dbReference type="GO" id="GO:0051649">
    <property type="term" value="P:establishment of localization in cell"/>
    <property type="evidence" value="ECO:0007669"/>
    <property type="project" value="Ensembl"/>
</dbReference>
<comment type="subcellular location">
    <subcellularLocation>
        <location evidence="2">Cell projection</location>
        <location evidence="2">Cilium</location>
    </subcellularLocation>
    <subcellularLocation>
        <location evidence="3">Cell projection</location>
        <location evidence="3">Stereocilium</location>
    </subcellularLocation>
    <subcellularLocation>
        <location evidence="1">Nucleus</location>
    </subcellularLocation>
</comment>
<name>A0A8C6H330_MUSSI</name>
<evidence type="ECO:0000256" key="9">
    <source>
        <dbReference type="ARBA" id="ARBA00064533"/>
    </source>
</evidence>
<dbReference type="GO" id="GO:0032426">
    <property type="term" value="C:stereocilium tip"/>
    <property type="evidence" value="ECO:0007669"/>
    <property type="project" value="TreeGrafter"/>
</dbReference>
<keyword evidence="6" id="KW-0539">Nucleus</keyword>
<dbReference type="PANTHER" id="PTHR23116:SF29">
    <property type="entry name" value="PDZ DOMAIN-CONTAINING PROTEIN 7"/>
    <property type="match status" value="1"/>
</dbReference>
<sequence>MARGFTVGFDPLGLGELSSGSLSSVSSRGHLGSDSGSTATRYLLRKQQRLLNGPSRGIRASSPMGRVILINSPIEANSDESDIIHAVRVEKSPSGRLGFSVRGGSEHGLGIFVSKVEEGSSAERAGLCVGDKITEVNGLSLESTTMGSAVRLLTSSSCLHMMVRRMGRVPGIKFSKEKTTWVDVVNRRLVVEKCSSTPSDRSSEDGVRRIVHLYTTSDDFCLGFNIRGGKEFGLGIYVSKVDHGGLAEENGIKVGDQVLAANGVRFDDISHSQAVEVLKGQTHIMLTIKETGRYPAYKEMVSEYCWLDRLSNGVLQQLSPASESSSSVSSYASSDPCSSGSLPSDRMDVCLGPEEPTSHGPGWGRADTAMQTEPDLDSRVETWCSVRPTVILRDTAIRSDGPSSTRHLDSALSESPKTALLLALSRPRPPITRSQSHLTLWEEKKQRKKEKSGSSGEKGALQRSKTLMNLFFKGGRQGRPAGDGHREAWTLDSRSPTKVRPRLDLEKAGSVGPVQKFVTWRLRRDRERGRALLSARSGSPSGQAPTVNEQVQAWESRRPLIQDLARRLLTDDEVLAVTRHCSRYVHEGGVEDLVRPLLAILDRPAKLLLLRDIRSVVAPTDLGRFDSMVMPVELEAFEALKSRAVGPSALRPTRQDTPPKRHLITPVPDSRGGFYLLPVNSSEDEDGEIREKLGVLKVSLGASAPHHKGIPPLQDVPVDAFSLRRGACAPPPQPPPVAPRPPRPNWLLTEPPSREDTQQNQSQTPAQSCSRSRSRSRSRGQGKSPGRRRSPSPAPIATAATANGRYHRPRKARPLLPRPLDGQVAKVGARQGPLENGRIAEEAVGNVSTGALRTITLSKMKQSLGISISGGIESKVQPMVKIEKIFPGGAAFLCGDLQAGFELVAVDGETLEQVTHQRAVDTIRRAYRNKAREPMELVVRVPGPGLLPLASDLRVVKDQSLAPDCPSALGPVDDARILTQLPPPEARQLQQSLSSALKVPQSIPKLSPILKDPHDPS</sequence>
<dbReference type="Proteomes" id="UP000694415">
    <property type="component" value="Unplaced"/>
</dbReference>
<dbReference type="GO" id="GO:1990696">
    <property type="term" value="C:USH2 complex"/>
    <property type="evidence" value="ECO:0007669"/>
    <property type="project" value="Ensembl"/>
</dbReference>
<dbReference type="CDD" id="cd07358">
    <property type="entry name" value="HN_PDZD7_like"/>
    <property type="match status" value="1"/>
</dbReference>